<comment type="caution">
    <text evidence="3">The sequence shown here is derived from an EMBL/GenBank/DDBJ whole genome shotgun (WGS) entry which is preliminary data.</text>
</comment>
<keyword evidence="4" id="KW-1185">Reference proteome</keyword>
<protein>
    <recommendedName>
        <fullName evidence="2">NOMO C-terminal transthyretin-like domain-containing protein</fullName>
    </recommendedName>
</protein>
<evidence type="ECO:0000259" key="2">
    <source>
        <dbReference type="Pfam" id="PF23192"/>
    </source>
</evidence>
<dbReference type="EMBL" id="MU827787">
    <property type="protein sequence ID" value="KAJ7333034.1"/>
    <property type="molecule type" value="Genomic_DNA"/>
</dbReference>
<proteinExistence type="predicted"/>
<accession>A0A9W9YBY0</accession>
<dbReference type="OrthoDB" id="10263633at2759"/>
<dbReference type="PANTHER" id="PTHR23303:SF14">
    <property type="entry name" value="BOS COMPLEX SUBUNIT NOMO1-RELATED"/>
    <property type="match status" value="1"/>
</dbReference>
<dbReference type="Proteomes" id="UP001163046">
    <property type="component" value="Unassembled WGS sequence"/>
</dbReference>
<feature type="domain" description="NOMO C-terminal transthyretin-like" evidence="2">
    <location>
        <begin position="7"/>
        <end position="100"/>
    </location>
</feature>
<dbReference type="GO" id="GO:0005789">
    <property type="term" value="C:endoplasmic reticulum membrane"/>
    <property type="evidence" value="ECO:0007669"/>
    <property type="project" value="TreeGrafter"/>
</dbReference>
<dbReference type="Pfam" id="PF23192">
    <property type="entry name" value="NOMO_12th"/>
    <property type="match status" value="1"/>
</dbReference>
<dbReference type="PANTHER" id="PTHR23303">
    <property type="entry name" value="CARBOXYPEPTIDASE REGULATORY REGION-CONTAINING"/>
    <property type="match status" value="1"/>
</dbReference>
<name>A0A9W9YBY0_9CNID</name>
<dbReference type="AlphaFoldDB" id="A0A9W9YBY0"/>
<dbReference type="InterPro" id="IPR056191">
    <property type="entry name" value="NOMO_12th"/>
</dbReference>
<keyword evidence="1" id="KW-0732">Signal</keyword>
<sequence>MIAFRHVNQFEITGSVVTDSQFISSLKVTLSPENNPDTPVFTTPVSVASYFQFPSVPNDGLVYIVRLASSLSTFNYHYIRPESTVTATGVRAHVTFKFEPQPRKVEPEPSQGSFLTLPLLIILILLAVNHNKVIPFLQQVPQLIQGVSADQLQAQLEDPFKNKKKPKEIRRR</sequence>
<reference evidence="3" key="1">
    <citation type="submission" date="2023-01" db="EMBL/GenBank/DDBJ databases">
        <title>Genome assembly of the deep-sea coral Lophelia pertusa.</title>
        <authorList>
            <person name="Herrera S."/>
            <person name="Cordes E."/>
        </authorList>
    </citation>
    <scope>NUCLEOTIDE SEQUENCE</scope>
    <source>
        <strain evidence="3">USNM1676648</strain>
        <tissue evidence="3">Polyp</tissue>
    </source>
</reference>
<evidence type="ECO:0000313" key="4">
    <source>
        <dbReference type="Proteomes" id="UP001163046"/>
    </source>
</evidence>
<organism evidence="3 4">
    <name type="scientific">Desmophyllum pertusum</name>
    <dbReference type="NCBI Taxonomy" id="174260"/>
    <lineage>
        <taxon>Eukaryota</taxon>
        <taxon>Metazoa</taxon>
        <taxon>Cnidaria</taxon>
        <taxon>Anthozoa</taxon>
        <taxon>Hexacorallia</taxon>
        <taxon>Scleractinia</taxon>
        <taxon>Caryophylliina</taxon>
        <taxon>Caryophylliidae</taxon>
        <taxon>Desmophyllum</taxon>
    </lineage>
</organism>
<evidence type="ECO:0000313" key="3">
    <source>
        <dbReference type="EMBL" id="KAJ7333034.1"/>
    </source>
</evidence>
<dbReference type="InterPro" id="IPR051417">
    <property type="entry name" value="SDr/BOS_complex"/>
</dbReference>
<evidence type="ECO:0000256" key="1">
    <source>
        <dbReference type="ARBA" id="ARBA00022729"/>
    </source>
</evidence>
<gene>
    <name evidence="3" type="ORF">OS493_018203</name>
</gene>